<organism evidence="2 3">
    <name type="scientific">Venturia inaequalis</name>
    <name type="common">Apple scab fungus</name>
    <dbReference type="NCBI Taxonomy" id="5025"/>
    <lineage>
        <taxon>Eukaryota</taxon>
        <taxon>Fungi</taxon>
        <taxon>Dikarya</taxon>
        <taxon>Ascomycota</taxon>
        <taxon>Pezizomycotina</taxon>
        <taxon>Dothideomycetes</taxon>
        <taxon>Pleosporomycetidae</taxon>
        <taxon>Venturiales</taxon>
        <taxon>Venturiaceae</taxon>
        <taxon>Venturia</taxon>
    </lineage>
</organism>
<dbReference type="EMBL" id="WNWS01000981">
    <property type="protein sequence ID" value="KAE9962790.1"/>
    <property type="molecule type" value="Genomic_DNA"/>
</dbReference>
<proteinExistence type="predicted"/>
<evidence type="ECO:0000313" key="3">
    <source>
        <dbReference type="Proteomes" id="UP000447873"/>
    </source>
</evidence>
<evidence type="ECO:0000256" key="1">
    <source>
        <dbReference type="SAM" id="SignalP"/>
    </source>
</evidence>
<protein>
    <submittedName>
        <fullName evidence="2">Uncharacterized protein</fullName>
    </submittedName>
</protein>
<keyword evidence="1" id="KW-0732">Signal</keyword>
<sequence length="83" mass="8345">MVLPLFLLTAFLTAVSGSTLPNLGAVTPNAVNNPRSLNSVISVCKTCRSVGPLTVPGACPHGPDSCDVYCDAAAVGAAKKPCC</sequence>
<name>A0A8H3U497_VENIN</name>
<reference evidence="2 3" key="1">
    <citation type="submission" date="2018-12" db="EMBL/GenBank/DDBJ databases">
        <title>Venturia inaequalis Genome Resource.</title>
        <authorList>
            <person name="Lichtner F.J."/>
        </authorList>
    </citation>
    <scope>NUCLEOTIDE SEQUENCE [LARGE SCALE GENOMIC DNA]</scope>
    <source>
        <strain evidence="2 3">120213</strain>
    </source>
</reference>
<dbReference type="Proteomes" id="UP000447873">
    <property type="component" value="Unassembled WGS sequence"/>
</dbReference>
<dbReference type="AlphaFoldDB" id="A0A8H3U497"/>
<feature type="signal peptide" evidence="1">
    <location>
        <begin position="1"/>
        <end position="17"/>
    </location>
</feature>
<accession>A0A8H3U497</accession>
<comment type="caution">
    <text evidence="2">The sequence shown here is derived from an EMBL/GenBank/DDBJ whole genome shotgun (WGS) entry which is preliminary data.</text>
</comment>
<evidence type="ECO:0000313" key="2">
    <source>
        <dbReference type="EMBL" id="KAE9962790.1"/>
    </source>
</evidence>
<feature type="chain" id="PRO_5034333862" evidence="1">
    <location>
        <begin position="18"/>
        <end position="83"/>
    </location>
</feature>
<gene>
    <name evidence="2" type="ORF">EG328_012052</name>
</gene>